<feature type="region of interest" description="Disordered" evidence="1">
    <location>
        <begin position="213"/>
        <end position="251"/>
    </location>
</feature>
<protein>
    <submittedName>
        <fullName evidence="2">Uncharacterized protein</fullName>
    </submittedName>
</protein>
<evidence type="ECO:0000313" key="2">
    <source>
        <dbReference type="EMBL" id="CAD7248298.1"/>
    </source>
</evidence>
<feature type="region of interest" description="Disordered" evidence="1">
    <location>
        <begin position="139"/>
        <end position="175"/>
    </location>
</feature>
<reference evidence="2" key="1">
    <citation type="submission" date="2020-11" db="EMBL/GenBank/DDBJ databases">
        <authorList>
            <person name="Tran Van P."/>
        </authorList>
    </citation>
    <scope>NUCLEOTIDE SEQUENCE</scope>
</reference>
<name>A0A7R9A6E8_9CRUS</name>
<organism evidence="2">
    <name type="scientific">Darwinula stevensoni</name>
    <dbReference type="NCBI Taxonomy" id="69355"/>
    <lineage>
        <taxon>Eukaryota</taxon>
        <taxon>Metazoa</taxon>
        <taxon>Ecdysozoa</taxon>
        <taxon>Arthropoda</taxon>
        <taxon>Crustacea</taxon>
        <taxon>Oligostraca</taxon>
        <taxon>Ostracoda</taxon>
        <taxon>Podocopa</taxon>
        <taxon>Podocopida</taxon>
        <taxon>Darwinulocopina</taxon>
        <taxon>Darwinuloidea</taxon>
        <taxon>Darwinulidae</taxon>
        <taxon>Darwinula</taxon>
    </lineage>
</organism>
<gene>
    <name evidence="2" type="ORF">DSTB1V02_LOCUS8116</name>
</gene>
<sequence length="505" mass="57403">MNPDGIISEKLLDGTIPRIEEFSEENEKGQELKGIELIKSPGNGKVLSRDSEKHFGKEVLAKKKREGGKILREVTDDGDIRLRNPRPQIIFDTTPFLSLFPSPPSSSREKKVLLSRKRIGRKGKDLDRDDWTHVSHLMPLNTNAANPHHDNGDQRDDDYDDDDSAFRQGRRRIDGRREIERDESLDDMIDVSRLMPLFTSIHNRNHIVRQVHDGQPRVPSPEAIGRERQQQQQHRRNRGQQDHLLELGSLRPREVVQEKQLKLLSEMEGEKQELEDYAMRRPVNQVPRRNSSDPLSRIILGRERGLGRGRGSSGSRPGVEGQRLRPDTQGQRPGPDTQGQRPRLVGFRGFIRARPTTTPTTFNSSLSLSRQDGITTTGPSTTKASVWDRRKGFFSTRTRTQTRKPKGEADKARTSPSPPPSVLEPQGVSTRNRLFGGRSRSSIPTKAGKVPSIPFLNRSEPPVDPSIRLKEFLRKRNNGQACYKHVRDLCSTHTRSLIIYNYDDA</sequence>
<feature type="region of interest" description="Disordered" evidence="1">
    <location>
        <begin position="275"/>
        <end position="457"/>
    </location>
</feature>
<proteinExistence type="predicted"/>
<dbReference type="EMBL" id="LR901299">
    <property type="protein sequence ID" value="CAD7248298.1"/>
    <property type="molecule type" value="Genomic_DNA"/>
</dbReference>
<evidence type="ECO:0000313" key="3">
    <source>
        <dbReference type="Proteomes" id="UP000677054"/>
    </source>
</evidence>
<dbReference type="EMBL" id="CAJPEV010001782">
    <property type="protein sequence ID" value="CAG0894325.1"/>
    <property type="molecule type" value="Genomic_DNA"/>
</dbReference>
<dbReference type="Proteomes" id="UP000677054">
    <property type="component" value="Unassembled WGS sequence"/>
</dbReference>
<dbReference type="AlphaFoldDB" id="A0A7R9A6E8"/>
<accession>A0A7R9A6E8</accession>
<keyword evidence="3" id="KW-1185">Reference proteome</keyword>
<feature type="compositionally biased region" description="Polar residues" evidence="1">
    <location>
        <begin position="355"/>
        <end position="384"/>
    </location>
</feature>
<feature type="compositionally biased region" description="Basic and acidic residues" evidence="1">
    <location>
        <begin position="239"/>
        <end position="251"/>
    </location>
</feature>
<evidence type="ECO:0000256" key="1">
    <source>
        <dbReference type="SAM" id="MobiDB-lite"/>
    </source>
</evidence>